<protein>
    <submittedName>
        <fullName evidence="1">Uncharacterized protein</fullName>
    </submittedName>
</protein>
<organism evidence="1">
    <name type="scientific">Siphoviridae sp. ctxMM9</name>
    <dbReference type="NCBI Taxonomy" id="2827973"/>
    <lineage>
        <taxon>Viruses</taxon>
        <taxon>Duplodnaviria</taxon>
        <taxon>Heunggongvirae</taxon>
        <taxon>Uroviricota</taxon>
        <taxon>Caudoviricetes</taxon>
    </lineage>
</organism>
<evidence type="ECO:0000313" key="1">
    <source>
        <dbReference type="EMBL" id="DAF58731.1"/>
    </source>
</evidence>
<accession>A0A8S5T6U7</accession>
<sequence>MYRVRSQGATFDAYAPSDSSYYVNDTVYVKIPMGDYSKQKFILGRKVDKEIANSEFTLKQPLDNFVKLQECIDEKFAAHSYAANAISVES</sequence>
<reference evidence="1" key="1">
    <citation type="journal article" date="2021" name="Proc. Natl. Acad. Sci. U.S.A.">
        <title>A Catalog of Tens of Thousands of Viruses from Human Metagenomes Reveals Hidden Associations with Chronic Diseases.</title>
        <authorList>
            <person name="Tisza M.J."/>
            <person name="Buck C.B."/>
        </authorList>
    </citation>
    <scope>NUCLEOTIDE SEQUENCE</scope>
    <source>
        <strain evidence="1">CtxMM9</strain>
    </source>
</reference>
<dbReference type="EMBL" id="BK032759">
    <property type="protein sequence ID" value="DAF58731.1"/>
    <property type="molecule type" value="Genomic_DNA"/>
</dbReference>
<name>A0A8S5T6U7_9CAUD</name>
<proteinExistence type="predicted"/>